<dbReference type="InterPro" id="IPR016024">
    <property type="entry name" value="ARM-type_fold"/>
</dbReference>
<dbReference type="PANTHER" id="PTHR33115:SF43">
    <property type="entry name" value="BLE2 PROTEIN"/>
    <property type="match status" value="1"/>
</dbReference>
<organism evidence="1 2">
    <name type="scientific">Paspalum notatum var. saurae</name>
    <dbReference type="NCBI Taxonomy" id="547442"/>
    <lineage>
        <taxon>Eukaryota</taxon>
        <taxon>Viridiplantae</taxon>
        <taxon>Streptophyta</taxon>
        <taxon>Embryophyta</taxon>
        <taxon>Tracheophyta</taxon>
        <taxon>Spermatophyta</taxon>
        <taxon>Magnoliopsida</taxon>
        <taxon>Liliopsida</taxon>
        <taxon>Poales</taxon>
        <taxon>Poaceae</taxon>
        <taxon>PACMAD clade</taxon>
        <taxon>Panicoideae</taxon>
        <taxon>Andropogonodae</taxon>
        <taxon>Paspaleae</taxon>
        <taxon>Paspalinae</taxon>
        <taxon>Paspalum</taxon>
    </lineage>
</organism>
<evidence type="ECO:0000313" key="2">
    <source>
        <dbReference type="Proteomes" id="UP001341281"/>
    </source>
</evidence>
<dbReference type="Proteomes" id="UP001341281">
    <property type="component" value="Chromosome 09"/>
</dbReference>
<dbReference type="EMBL" id="CP144753">
    <property type="protein sequence ID" value="WVZ92162.1"/>
    <property type="molecule type" value="Genomic_DNA"/>
</dbReference>
<proteinExistence type="predicted"/>
<name>A0AAQ3ULH4_PASNO</name>
<gene>
    <name evidence="1" type="ORF">U9M48_038249</name>
</gene>
<protein>
    <recommendedName>
        <fullName evidence="3">ARM repeat superfamily protein</fullName>
    </recommendedName>
</protein>
<dbReference type="Gene3D" id="1.25.10.10">
    <property type="entry name" value="Leucine-rich Repeat Variant"/>
    <property type="match status" value="1"/>
</dbReference>
<dbReference type="InterPro" id="IPR011989">
    <property type="entry name" value="ARM-like"/>
</dbReference>
<accession>A0AAQ3ULH4</accession>
<dbReference type="AlphaFoldDB" id="A0AAQ3ULH4"/>
<evidence type="ECO:0000313" key="1">
    <source>
        <dbReference type="EMBL" id="WVZ92162.1"/>
    </source>
</evidence>
<sequence>MALVALVGGPPLHQSLRIAAGEALVNLTIESSANCLAILEEPGYELIKDLKNMLCEDECIYVTASLLQNVCAHSANKLRHQGAGNHLSSEFQIAMENIMSAEGKQLEALIGLLSKICDVIWDQEPSVLELQLQTNGSGLVQKLVGTLNSNRKPNPEYPRMRRVIVELVISTVKLCPHYTTIFREGGMMEALAKIERTPSKVEKYRVFYGNIGVVLESGSSLTVLVATAKELIHSAVQLQARN</sequence>
<reference evidence="1 2" key="1">
    <citation type="submission" date="2024-02" db="EMBL/GenBank/DDBJ databases">
        <title>High-quality chromosome-scale genome assembly of Pensacola bahiagrass (Paspalum notatum Flugge var. saurae).</title>
        <authorList>
            <person name="Vega J.M."/>
            <person name="Podio M."/>
            <person name="Orjuela J."/>
            <person name="Siena L.A."/>
            <person name="Pessino S.C."/>
            <person name="Combes M.C."/>
            <person name="Mariac C."/>
            <person name="Albertini E."/>
            <person name="Pupilli F."/>
            <person name="Ortiz J.P.A."/>
            <person name="Leblanc O."/>
        </authorList>
    </citation>
    <scope>NUCLEOTIDE SEQUENCE [LARGE SCALE GENOMIC DNA]</scope>
    <source>
        <strain evidence="1">R1</strain>
        <tissue evidence="1">Leaf</tissue>
    </source>
</reference>
<dbReference type="SUPFAM" id="SSF48371">
    <property type="entry name" value="ARM repeat"/>
    <property type="match status" value="1"/>
</dbReference>
<evidence type="ECO:0008006" key="3">
    <source>
        <dbReference type="Google" id="ProtNLM"/>
    </source>
</evidence>
<keyword evidence="2" id="KW-1185">Reference proteome</keyword>
<dbReference type="PANTHER" id="PTHR33115">
    <property type="entry name" value="ARM REPEAT SUPERFAMILY PROTEIN"/>
    <property type="match status" value="1"/>
</dbReference>